<name>A0A916NRJ8_9BACL</name>
<dbReference type="EC" id="3.1.6.1" evidence="4"/>
<keyword evidence="2 4" id="KW-0378">Hydrolase</keyword>
<gene>
    <name evidence="4" type="ORF">PAESOLCIP111_05510</name>
</gene>
<dbReference type="GO" id="GO:0005737">
    <property type="term" value="C:cytoplasm"/>
    <property type="evidence" value="ECO:0007669"/>
    <property type="project" value="TreeGrafter"/>
</dbReference>
<reference evidence="4" key="1">
    <citation type="submission" date="2021-06" db="EMBL/GenBank/DDBJ databases">
        <authorList>
            <person name="Criscuolo A."/>
        </authorList>
    </citation>
    <scope>NUCLEOTIDE SEQUENCE</scope>
    <source>
        <strain evidence="4">CIP111600</strain>
    </source>
</reference>
<dbReference type="EMBL" id="CAJVAS010000040">
    <property type="protein sequence ID" value="CAG7648022.1"/>
    <property type="molecule type" value="Genomic_DNA"/>
</dbReference>
<protein>
    <submittedName>
        <fullName evidence="4">Arylsulfatase</fullName>
        <ecNumber evidence="4">3.1.6.1</ecNumber>
    </submittedName>
</protein>
<organism evidence="4 5">
    <name type="scientific">Paenibacillus solanacearum</name>
    <dbReference type="NCBI Taxonomy" id="2048548"/>
    <lineage>
        <taxon>Bacteria</taxon>
        <taxon>Bacillati</taxon>
        <taxon>Bacillota</taxon>
        <taxon>Bacilli</taxon>
        <taxon>Bacillales</taxon>
        <taxon>Paenibacillaceae</taxon>
        <taxon>Paenibacillus</taxon>
    </lineage>
</organism>
<dbReference type="Pfam" id="PF00884">
    <property type="entry name" value="Sulfatase"/>
    <property type="match status" value="1"/>
</dbReference>
<proteinExistence type="predicted"/>
<keyword evidence="1" id="KW-0479">Metal-binding</keyword>
<evidence type="ECO:0000313" key="5">
    <source>
        <dbReference type="Proteomes" id="UP000693672"/>
    </source>
</evidence>
<dbReference type="AlphaFoldDB" id="A0A916NRJ8"/>
<dbReference type="InterPro" id="IPR000917">
    <property type="entry name" value="Sulfatase_N"/>
</dbReference>
<keyword evidence="5" id="KW-1185">Reference proteome</keyword>
<dbReference type="GO" id="GO:0004065">
    <property type="term" value="F:arylsulfatase activity"/>
    <property type="evidence" value="ECO:0007669"/>
    <property type="project" value="UniProtKB-EC"/>
</dbReference>
<evidence type="ECO:0000313" key="4">
    <source>
        <dbReference type="EMBL" id="CAG7648022.1"/>
    </source>
</evidence>
<evidence type="ECO:0000256" key="1">
    <source>
        <dbReference type="ARBA" id="ARBA00022723"/>
    </source>
</evidence>
<dbReference type="GO" id="GO:0046872">
    <property type="term" value="F:metal ion binding"/>
    <property type="evidence" value="ECO:0007669"/>
    <property type="project" value="UniProtKB-KW"/>
</dbReference>
<dbReference type="PANTHER" id="PTHR45953">
    <property type="entry name" value="IDURONATE 2-SULFATASE"/>
    <property type="match status" value="1"/>
</dbReference>
<evidence type="ECO:0000256" key="2">
    <source>
        <dbReference type="ARBA" id="ARBA00022801"/>
    </source>
</evidence>
<comment type="caution">
    <text evidence="4">The sequence shown here is derived from an EMBL/GenBank/DDBJ whole genome shotgun (WGS) entry which is preliminary data.</text>
</comment>
<evidence type="ECO:0000259" key="3">
    <source>
        <dbReference type="Pfam" id="PF00884"/>
    </source>
</evidence>
<dbReference type="Proteomes" id="UP000693672">
    <property type="component" value="Unassembled WGS sequence"/>
</dbReference>
<feature type="domain" description="Sulfatase N-terminal" evidence="3">
    <location>
        <begin position="7"/>
        <end position="388"/>
    </location>
</feature>
<sequence>MHQADRPNIVLITSDQQRYDSIRSHGSAFMNTPNMDRLGQEGVSFRRAYCPCTVCTPSRVSMMTGQQLSRHGSYNIGTFTSDYNPFLSTYLRENGYRTHHIGKAHWHPFWVDSPENRKVPEDGQPLRDFAGFETAEPAIGHSTFGVTGFYEHWVRQKGFDPATLKVDRLFAEDANDTGNWNLPAELHNGHWIAERAIDFLERQDGSRPFFLNLGFQDPHHPHVLPSDFHNRVDPASIPLPEFDLERETNPAEHIPLLLDGKLVESRFNGNFVIAGNVKAPWRPYFQDEAKTRATRAYYYSMVQLLDDQLGRIMVAVDELGLRDNTLFIFTTDHGEMLGDHSIGQKGPMIYEGVSHIPFLMRYPNGFAPCEVEDCVSLIDILPTVLDFARIEDRTKRDGLSLKDRLQGNVPALDRKGVRIEFKEEPDRIRFKCWVTPEWKLAVYLGEPFGELYDLVHDPGEMHNLFDVPEYQAVKARLLIELLNDLERSEPVHMRPCRA</sequence>
<dbReference type="RefSeq" id="WP_218095224.1">
    <property type="nucleotide sequence ID" value="NZ_CAJVAS010000040.1"/>
</dbReference>
<accession>A0A916NRJ8</accession>
<dbReference type="PANTHER" id="PTHR45953:SF1">
    <property type="entry name" value="IDURONATE 2-SULFATASE"/>
    <property type="match status" value="1"/>
</dbReference>